<evidence type="ECO:0000313" key="1">
    <source>
        <dbReference type="EMBL" id="AEW94803.1"/>
    </source>
</evidence>
<reference evidence="2" key="1">
    <citation type="submission" date="2011-12" db="EMBL/GenBank/DDBJ databases">
        <title>Complete genome sequence of Streptomyces cattleya strain DSM 46488.</title>
        <authorList>
            <person name="Ou H.-Y."/>
            <person name="Li P."/>
            <person name="Zhao C."/>
            <person name="O'Hagan D."/>
            <person name="Deng Z."/>
        </authorList>
    </citation>
    <scope>NUCLEOTIDE SEQUENCE [LARGE SCALE GENOMIC DNA]</scope>
    <source>
        <strain evidence="2">ATCC 35852 / DSM 46488 / JCM 4925 / NBRC 14057 / NRRL 8057</strain>
    </source>
</reference>
<dbReference type="STRING" id="1003195.SCATT_24320"/>
<name>G8WS43_STREN</name>
<dbReference type="EMBL" id="CP003219">
    <property type="protein sequence ID" value="AEW94803.1"/>
    <property type="molecule type" value="Genomic_DNA"/>
</dbReference>
<dbReference type="PATRIC" id="fig|1003195.29.peg.2438"/>
<dbReference type="Proteomes" id="UP000007842">
    <property type="component" value="Chromosome"/>
</dbReference>
<protein>
    <submittedName>
        <fullName evidence="1">Uncharacterized protein</fullName>
    </submittedName>
</protein>
<gene>
    <name evidence="1" type="ordered locus">SCATT_24320</name>
</gene>
<proteinExistence type="predicted"/>
<dbReference type="AlphaFoldDB" id="G8WS43"/>
<sequence length="45" mass="4675">MFRRGGPGASAVSTAAPQELRLRVRPQLLGRIVSHALRGVPAAGP</sequence>
<dbReference type="KEGG" id="scy:SCATT_24320"/>
<organism evidence="1 2">
    <name type="scientific">Streptantibioticus cattleyicolor (strain ATCC 35852 / DSM 46488 / JCM 4925 / NBRC 14057 / NRRL 8057)</name>
    <name type="common">Streptomyces cattleya</name>
    <dbReference type="NCBI Taxonomy" id="1003195"/>
    <lineage>
        <taxon>Bacteria</taxon>
        <taxon>Bacillati</taxon>
        <taxon>Actinomycetota</taxon>
        <taxon>Actinomycetes</taxon>
        <taxon>Kitasatosporales</taxon>
        <taxon>Streptomycetaceae</taxon>
        <taxon>Streptantibioticus</taxon>
    </lineage>
</organism>
<accession>G8WS43</accession>
<keyword evidence="2" id="KW-1185">Reference proteome</keyword>
<evidence type="ECO:0000313" key="2">
    <source>
        <dbReference type="Proteomes" id="UP000007842"/>
    </source>
</evidence>
<dbReference type="HOGENOM" id="CLU_3205663_0_0_11"/>